<keyword evidence="3" id="KW-0255">Endonuclease</keyword>
<keyword evidence="1" id="KW-1133">Transmembrane helix</keyword>
<dbReference type="InterPro" id="IPR036691">
    <property type="entry name" value="Endo/exonu/phosph_ase_sf"/>
</dbReference>
<keyword evidence="1" id="KW-0812">Transmembrane</keyword>
<dbReference type="Proteomes" id="UP000642488">
    <property type="component" value="Unassembled WGS sequence"/>
</dbReference>
<comment type="caution">
    <text evidence="3">The sequence shown here is derived from an EMBL/GenBank/DDBJ whole genome shotgun (WGS) entry which is preliminary data.</text>
</comment>
<proteinExistence type="predicted"/>
<evidence type="ECO:0000259" key="2">
    <source>
        <dbReference type="Pfam" id="PF03372"/>
    </source>
</evidence>
<keyword evidence="1" id="KW-0472">Membrane</keyword>
<feature type="transmembrane region" description="Helical" evidence="1">
    <location>
        <begin position="38"/>
        <end position="57"/>
    </location>
</feature>
<dbReference type="RefSeq" id="WP_198915398.1">
    <property type="nucleotide sequence ID" value="NZ_JAEKPD010000005.1"/>
</dbReference>
<accession>A0A934IHY3</accession>
<dbReference type="InterPro" id="IPR005135">
    <property type="entry name" value="Endo/exonuclease/phosphatase"/>
</dbReference>
<dbReference type="SUPFAM" id="SSF56219">
    <property type="entry name" value="DNase I-like"/>
    <property type="match status" value="1"/>
</dbReference>
<dbReference type="AlphaFoldDB" id="A0A934IHY3"/>
<sequence length="363" mass="40719">MANFLFAAAVVFFGLLVLVTTLLPLVPSHAWWIRAWDFPRLQLLILGCAVIVGAMFLGSPAKWIFIAALVAACAYQAVRIYPYTPLARTEMNNVPQRDDGSQTTILASNVEMPNEEFDRVADLIAETDADSVFLMETNETWFDRLADALASYPTVVTELRDNYYGMIFATRLTVHQAQIVYLTPDETPTLFAELETPSGHRFRFVGLHPRPPVPGNSTKDRDAQIIYSARFARAKEMPLMAVGDFNDAAWSDTSRRFKHVGGYVDPRVGRGLVASFDAKSKLLRTPIDQFYATPDIALVDFRRGPDVGSDHFPLITRIELDRDIAQEANVPPPPLPDDTLDELDRVMTTYRKTLDARHLPDLD</sequence>
<dbReference type="GO" id="GO:0004519">
    <property type="term" value="F:endonuclease activity"/>
    <property type="evidence" value="ECO:0007669"/>
    <property type="project" value="UniProtKB-KW"/>
</dbReference>
<gene>
    <name evidence="3" type="ORF">ILP92_05635</name>
</gene>
<evidence type="ECO:0000313" key="3">
    <source>
        <dbReference type="EMBL" id="MBJ3762224.1"/>
    </source>
</evidence>
<keyword evidence="4" id="KW-1185">Reference proteome</keyword>
<dbReference type="Gene3D" id="3.60.10.10">
    <property type="entry name" value="Endonuclease/exonuclease/phosphatase"/>
    <property type="match status" value="1"/>
</dbReference>
<dbReference type="Pfam" id="PF03372">
    <property type="entry name" value="Exo_endo_phos"/>
    <property type="match status" value="1"/>
</dbReference>
<evidence type="ECO:0000256" key="1">
    <source>
        <dbReference type="SAM" id="Phobius"/>
    </source>
</evidence>
<protein>
    <submittedName>
        <fullName evidence="3">Endonuclease/exonuclease/phosphatase family protein</fullName>
    </submittedName>
</protein>
<dbReference type="EMBL" id="JAEKPD010000005">
    <property type="protein sequence ID" value="MBJ3762224.1"/>
    <property type="molecule type" value="Genomic_DNA"/>
</dbReference>
<keyword evidence="3" id="KW-0378">Hydrolase</keyword>
<feature type="transmembrane region" description="Helical" evidence="1">
    <location>
        <begin position="6"/>
        <end position="26"/>
    </location>
</feature>
<organism evidence="3 4">
    <name type="scientific">Palleronia pontilimi</name>
    <dbReference type="NCBI Taxonomy" id="1964209"/>
    <lineage>
        <taxon>Bacteria</taxon>
        <taxon>Pseudomonadati</taxon>
        <taxon>Pseudomonadota</taxon>
        <taxon>Alphaproteobacteria</taxon>
        <taxon>Rhodobacterales</taxon>
        <taxon>Roseobacteraceae</taxon>
        <taxon>Palleronia</taxon>
    </lineage>
</organism>
<reference evidence="3" key="1">
    <citation type="submission" date="2020-12" db="EMBL/GenBank/DDBJ databases">
        <title>Bacterial taxonomy.</title>
        <authorList>
            <person name="Pan X."/>
        </authorList>
    </citation>
    <scope>NUCLEOTIDE SEQUENCE</scope>
    <source>
        <strain evidence="3">KCTC 52957</strain>
    </source>
</reference>
<feature type="domain" description="Endonuclease/exonuclease/phosphatase" evidence="2">
    <location>
        <begin position="108"/>
        <end position="311"/>
    </location>
</feature>
<evidence type="ECO:0000313" key="4">
    <source>
        <dbReference type="Proteomes" id="UP000642488"/>
    </source>
</evidence>
<name>A0A934IHY3_9RHOB</name>
<keyword evidence="3" id="KW-0540">Nuclease</keyword>